<feature type="compositionally biased region" description="Basic and acidic residues" evidence="2">
    <location>
        <begin position="1"/>
        <end position="12"/>
    </location>
</feature>
<feature type="compositionally biased region" description="Basic and acidic residues" evidence="2">
    <location>
        <begin position="21"/>
        <end position="31"/>
    </location>
</feature>
<proteinExistence type="inferred from homology"/>
<keyword evidence="1" id="KW-0653">Protein transport</keyword>
<organism evidence="3">
    <name type="scientific">Magallana gigas</name>
    <name type="common">Pacific oyster</name>
    <name type="synonym">Crassostrea gigas</name>
    <dbReference type="NCBI Taxonomy" id="29159"/>
    <lineage>
        <taxon>Eukaryota</taxon>
        <taxon>Metazoa</taxon>
        <taxon>Spiralia</taxon>
        <taxon>Lophotrochozoa</taxon>
        <taxon>Mollusca</taxon>
        <taxon>Bivalvia</taxon>
        <taxon>Autobranchia</taxon>
        <taxon>Pteriomorphia</taxon>
        <taxon>Ostreida</taxon>
        <taxon>Ostreoidea</taxon>
        <taxon>Ostreidae</taxon>
        <taxon>Magallana</taxon>
    </lineage>
</organism>
<dbReference type="EMBL" id="JH817588">
    <property type="protein sequence ID" value="EKC27679.1"/>
    <property type="molecule type" value="Genomic_DNA"/>
</dbReference>
<dbReference type="PIRSF" id="PIRSF005673">
    <property type="entry name" value="Importin_alpha"/>
    <property type="match status" value="1"/>
</dbReference>
<dbReference type="Pfam" id="PF16186">
    <property type="entry name" value="Arm_3"/>
    <property type="match status" value="1"/>
</dbReference>
<feature type="region of interest" description="Disordered" evidence="2">
    <location>
        <begin position="1"/>
        <end position="42"/>
    </location>
</feature>
<dbReference type="HOGENOM" id="CLU_590997_0_0_1"/>
<protein>
    <recommendedName>
        <fullName evidence="1">Importin subunit alpha</fullName>
    </recommendedName>
</protein>
<dbReference type="InterPro" id="IPR002652">
    <property type="entry name" value="Importin-a_IBB"/>
</dbReference>
<dbReference type="Gene3D" id="1.25.10.10">
    <property type="entry name" value="Leucine-rich Repeat Variant"/>
    <property type="match status" value="1"/>
</dbReference>
<sequence>MAKLMSQEDKKTSGSLALLFGRKESGMERKSQYKHRAKNVAKIRQRHKEEELAIRKDRKEKLLSSKRFRFIDGEELSDEISHDEVLSAARSLQKPGPHRQENLRTLRQAFSQGTAYIDTFFKVDNALNLLVGIYTGNDSAQQLEAAWCITNISAGTTDHSLAICKQVAPYLVTYLSSGIPQLQDQSAWTLGNLAGDSAECRQLLQAQGIIPPLSPNKSVVQSAAFALSNLAKESTDICSEMIKASVIQHLLPHLSFSTENVSVLAEVSWVLTYLATSGLFLEELSTQGVITKIVSLLVSLSDIQPHEPQIVTPLLRCLGNICSGPDKYTLEAKQNAELLPSLCKFLSSDLRHARKETLWVLSNMTGDIDVCKEVTFGPILSHVLEQVPAAFDIKSEALYLLCNLACHGEDICTHLVESKMLQAVVPVLKTHDVEVLNLALALCEMAIRMTPNGKNIFEKECEGMAKLEALEYHSNEAIRTAANHILDMYYGDKNLSLKVQTEGNM</sequence>
<reference evidence="3" key="1">
    <citation type="journal article" date="2012" name="Nature">
        <title>The oyster genome reveals stress adaptation and complexity of shell formation.</title>
        <authorList>
            <person name="Zhang G."/>
            <person name="Fang X."/>
            <person name="Guo X."/>
            <person name="Li L."/>
            <person name="Luo R."/>
            <person name="Xu F."/>
            <person name="Yang P."/>
            <person name="Zhang L."/>
            <person name="Wang X."/>
            <person name="Qi H."/>
            <person name="Xiong Z."/>
            <person name="Que H."/>
            <person name="Xie Y."/>
            <person name="Holland P.W."/>
            <person name="Paps J."/>
            <person name="Zhu Y."/>
            <person name="Wu F."/>
            <person name="Chen Y."/>
            <person name="Wang J."/>
            <person name="Peng C."/>
            <person name="Meng J."/>
            <person name="Yang L."/>
            <person name="Liu J."/>
            <person name="Wen B."/>
            <person name="Zhang N."/>
            <person name="Huang Z."/>
            <person name="Zhu Q."/>
            <person name="Feng Y."/>
            <person name="Mount A."/>
            <person name="Hedgecock D."/>
            <person name="Xu Z."/>
            <person name="Liu Y."/>
            <person name="Domazet-Loso T."/>
            <person name="Du Y."/>
            <person name="Sun X."/>
            <person name="Zhang S."/>
            <person name="Liu B."/>
            <person name="Cheng P."/>
            <person name="Jiang X."/>
            <person name="Li J."/>
            <person name="Fan D."/>
            <person name="Wang W."/>
            <person name="Fu W."/>
            <person name="Wang T."/>
            <person name="Wang B."/>
            <person name="Zhang J."/>
            <person name="Peng Z."/>
            <person name="Li Y."/>
            <person name="Li N."/>
            <person name="Wang J."/>
            <person name="Chen M."/>
            <person name="He Y."/>
            <person name="Tan F."/>
            <person name="Song X."/>
            <person name="Zheng Q."/>
            <person name="Huang R."/>
            <person name="Yang H."/>
            <person name="Du X."/>
            <person name="Chen L."/>
            <person name="Yang M."/>
            <person name="Gaffney P.M."/>
            <person name="Wang S."/>
            <person name="Luo L."/>
            <person name="She Z."/>
            <person name="Ming Y."/>
            <person name="Huang W."/>
            <person name="Zhang S."/>
            <person name="Huang B."/>
            <person name="Zhang Y."/>
            <person name="Qu T."/>
            <person name="Ni P."/>
            <person name="Miao G."/>
            <person name="Wang J."/>
            <person name="Wang Q."/>
            <person name="Steinberg C.E."/>
            <person name="Wang H."/>
            <person name="Li N."/>
            <person name="Qian L."/>
            <person name="Zhang G."/>
            <person name="Li Y."/>
            <person name="Yang H."/>
            <person name="Liu X."/>
            <person name="Wang J."/>
            <person name="Yin Y."/>
            <person name="Wang J."/>
        </authorList>
    </citation>
    <scope>NUCLEOTIDE SEQUENCE [LARGE SCALE GENOMIC DNA]</scope>
    <source>
        <strain evidence="3">05x7-T-G4-1.051#20</strain>
    </source>
</reference>
<accession>K1Q8K2</accession>
<dbReference type="SMART" id="SM00185">
    <property type="entry name" value="ARM"/>
    <property type="match status" value="7"/>
</dbReference>
<dbReference type="InterPro" id="IPR000225">
    <property type="entry name" value="Armadillo"/>
</dbReference>
<evidence type="ECO:0000256" key="2">
    <source>
        <dbReference type="SAM" id="MobiDB-lite"/>
    </source>
</evidence>
<dbReference type="Pfam" id="PF01749">
    <property type="entry name" value="IBB"/>
    <property type="match status" value="1"/>
</dbReference>
<dbReference type="InParanoid" id="K1Q8K2"/>
<keyword evidence="1" id="KW-0813">Transport</keyword>
<dbReference type="InterPro" id="IPR024931">
    <property type="entry name" value="Importin_alpha"/>
</dbReference>
<feature type="compositionally biased region" description="Basic residues" evidence="2">
    <location>
        <begin position="32"/>
        <end position="42"/>
    </location>
</feature>
<gene>
    <name evidence="3" type="ORF">CGI_10013833</name>
</gene>
<dbReference type="InterPro" id="IPR016024">
    <property type="entry name" value="ARM-type_fold"/>
</dbReference>
<dbReference type="PANTHER" id="PTHR16356:SF1">
    <property type="entry name" value="TRANSMEMBRANE AND COILED-COIL DOMAIN-CONTAINING PROTEIN 6"/>
    <property type="match status" value="1"/>
</dbReference>
<dbReference type="SUPFAM" id="SSF48371">
    <property type="entry name" value="ARM repeat"/>
    <property type="match status" value="1"/>
</dbReference>
<dbReference type="PROSITE" id="PS51214">
    <property type="entry name" value="IBB"/>
    <property type="match status" value="1"/>
</dbReference>
<dbReference type="AlphaFoldDB" id="K1Q8K2"/>
<dbReference type="GO" id="GO:0005737">
    <property type="term" value="C:cytoplasm"/>
    <property type="evidence" value="ECO:0007669"/>
    <property type="project" value="InterPro"/>
</dbReference>
<dbReference type="GO" id="GO:0006606">
    <property type="term" value="P:protein import into nucleus"/>
    <property type="evidence" value="ECO:0007669"/>
    <property type="project" value="InterPro"/>
</dbReference>
<evidence type="ECO:0000256" key="1">
    <source>
        <dbReference type="PIRNR" id="PIRNR005673"/>
    </source>
</evidence>
<dbReference type="InterPro" id="IPR011989">
    <property type="entry name" value="ARM-like"/>
</dbReference>
<name>K1Q8K2_MAGGI</name>
<dbReference type="PANTHER" id="PTHR16356">
    <property type="entry name" value="TRANSMEMBRANE AND COILED-COIL DOMAIN-CONTAINING PROTEIN 6 TMCO6"/>
    <property type="match status" value="1"/>
</dbReference>
<comment type="similarity">
    <text evidence="1">Belongs to the importin alpha family.</text>
</comment>
<dbReference type="GO" id="GO:0061608">
    <property type="term" value="F:nuclear import signal receptor activity"/>
    <property type="evidence" value="ECO:0007669"/>
    <property type="project" value="InterPro"/>
</dbReference>
<dbReference type="InterPro" id="IPR032413">
    <property type="entry name" value="Arm_3"/>
</dbReference>
<evidence type="ECO:0000313" key="3">
    <source>
        <dbReference type="EMBL" id="EKC27679.1"/>
    </source>
</evidence>